<sequence length="174" mass="19021">MEAVTANLADFSQASVQFQQQMAHALIGRLAAEAHHLVDHPALLDHRCGCEGAWQPVAARCEAGLRVADLQGRQRDDVHRALRPSEQIEPDAVAGQEEGQDLPPPVPQRSRKAGPARHQKHRRRADQSQILAGGIGFDTAQLRLKRDKVSVMKRAMAPKPDEVSPLAHPRRGGA</sequence>
<proteinExistence type="predicted"/>
<protein>
    <submittedName>
        <fullName evidence="2">Uncharacterized protein</fullName>
    </submittedName>
</protein>
<accession>B9TCK5</accession>
<feature type="region of interest" description="Disordered" evidence="1">
    <location>
        <begin position="151"/>
        <end position="174"/>
    </location>
</feature>
<keyword evidence="3" id="KW-1185">Reference proteome</keyword>
<dbReference type="AlphaFoldDB" id="B9TCK5"/>
<feature type="region of interest" description="Disordered" evidence="1">
    <location>
        <begin position="73"/>
        <end position="132"/>
    </location>
</feature>
<feature type="compositionally biased region" description="Basic residues" evidence="1">
    <location>
        <begin position="109"/>
        <end position="124"/>
    </location>
</feature>
<dbReference type="EMBL" id="EQ977376">
    <property type="protein sequence ID" value="EEF26409.1"/>
    <property type="molecule type" value="Genomic_DNA"/>
</dbReference>
<evidence type="ECO:0000256" key="1">
    <source>
        <dbReference type="SAM" id="MobiDB-lite"/>
    </source>
</evidence>
<dbReference type="Proteomes" id="UP000008311">
    <property type="component" value="Unassembled WGS sequence"/>
</dbReference>
<gene>
    <name evidence="2" type="ORF">RCOM_1926790</name>
</gene>
<name>B9TCK5_RICCO</name>
<dbReference type="InParanoid" id="B9TCK5"/>
<organism evidence="2 3">
    <name type="scientific">Ricinus communis</name>
    <name type="common">Castor bean</name>
    <dbReference type="NCBI Taxonomy" id="3988"/>
    <lineage>
        <taxon>Eukaryota</taxon>
        <taxon>Viridiplantae</taxon>
        <taxon>Streptophyta</taxon>
        <taxon>Embryophyta</taxon>
        <taxon>Tracheophyta</taxon>
        <taxon>Spermatophyta</taxon>
        <taxon>Magnoliopsida</taxon>
        <taxon>eudicotyledons</taxon>
        <taxon>Gunneridae</taxon>
        <taxon>Pentapetalae</taxon>
        <taxon>rosids</taxon>
        <taxon>fabids</taxon>
        <taxon>Malpighiales</taxon>
        <taxon>Euphorbiaceae</taxon>
        <taxon>Acalyphoideae</taxon>
        <taxon>Acalypheae</taxon>
        <taxon>Ricinus</taxon>
    </lineage>
</organism>
<evidence type="ECO:0000313" key="3">
    <source>
        <dbReference type="Proteomes" id="UP000008311"/>
    </source>
</evidence>
<evidence type="ECO:0000313" key="2">
    <source>
        <dbReference type="EMBL" id="EEF26409.1"/>
    </source>
</evidence>
<reference evidence="3" key="1">
    <citation type="journal article" date="2010" name="Nat. Biotechnol.">
        <title>Draft genome sequence of the oilseed species Ricinus communis.</title>
        <authorList>
            <person name="Chan A.P."/>
            <person name="Crabtree J."/>
            <person name="Zhao Q."/>
            <person name="Lorenzi H."/>
            <person name="Orvis J."/>
            <person name="Puiu D."/>
            <person name="Melake-Berhan A."/>
            <person name="Jones K.M."/>
            <person name="Redman J."/>
            <person name="Chen G."/>
            <person name="Cahoon E.B."/>
            <person name="Gedil M."/>
            <person name="Stanke M."/>
            <person name="Haas B.J."/>
            <person name="Wortman J.R."/>
            <person name="Fraser-Liggett C.M."/>
            <person name="Ravel J."/>
            <person name="Rabinowicz P.D."/>
        </authorList>
    </citation>
    <scope>NUCLEOTIDE SEQUENCE [LARGE SCALE GENOMIC DNA]</scope>
    <source>
        <strain evidence="3">cv. Hale</strain>
    </source>
</reference>